<feature type="compositionally biased region" description="Low complexity" evidence="1">
    <location>
        <begin position="95"/>
        <end position="150"/>
    </location>
</feature>
<organism evidence="3 5">
    <name type="scientific">Ustilago bromivora</name>
    <dbReference type="NCBI Taxonomy" id="307758"/>
    <lineage>
        <taxon>Eukaryota</taxon>
        <taxon>Fungi</taxon>
        <taxon>Dikarya</taxon>
        <taxon>Basidiomycota</taxon>
        <taxon>Ustilaginomycotina</taxon>
        <taxon>Ustilaginomycetes</taxon>
        <taxon>Ustilaginales</taxon>
        <taxon>Ustilaginaceae</taxon>
        <taxon>Ustilago</taxon>
    </lineage>
</organism>
<dbReference type="SMART" id="SM01406">
    <property type="entry name" value="PAPA-1"/>
    <property type="match status" value="1"/>
</dbReference>
<feature type="region of interest" description="Disordered" evidence="1">
    <location>
        <begin position="491"/>
        <end position="547"/>
    </location>
</feature>
<feature type="region of interest" description="Disordered" evidence="1">
    <location>
        <begin position="285"/>
        <end position="384"/>
    </location>
</feature>
<dbReference type="InterPro" id="IPR006880">
    <property type="entry name" value="INO80B_C"/>
</dbReference>
<dbReference type="Proteomes" id="UP000179920">
    <property type="component" value="Chromosome XV"/>
</dbReference>
<name>A0A1K0GA45_9BASI</name>
<evidence type="ECO:0000313" key="5">
    <source>
        <dbReference type="Proteomes" id="UP000179920"/>
    </source>
</evidence>
<feature type="compositionally biased region" description="Basic and acidic residues" evidence="1">
    <location>
        <begin position="491"/>
        <end position="509"/>
    </location>
</feature>
<feature type="compositionally biased region" description="Acidic residues" evidence="1">
    <location>
        <begin position="53"/>
        <end position="94"/>
    </location>
</feature>
<evidence type="ECO:0000256" key="1">
    <source>
        <dbReference type="SAM" id="MobiDB-lite"/>
    </source>
</evidence>
<dbReference type="OrthoDB" id="2021186at2759"/>
<evidence type="ECO:0000313" key="3">
    <source>
        <dbReference type="EMBL" id="SAM84708.1"/>
    </source>
</evidence>
<accession>A0A1K0GA45</accession>
<dbReference type="EMBL" id="LT558131">
    <property type="protein sequence ID" value="SAM84708.1"/>
    <property type="molecule type" value="Genomic_DNA"/>
</dbReference>
<dbReference type="EMBL" id="ULHB01000219">
    <property type="protein sequence ID" value="SYW86072.1"/>
    <property type="molecule type" value="Genomic_DNA"/>
</dbReference>
<feature type="compositionally biased region" description="Basic and acidic residues" evidence="1">
    <location>
        <begin position="370"/>
        <end position="384"/>
    </location>
</feature>
<dbReference type="PANTHER" id="PTHR21561:SF12">
    <property type="entry name" value="INO80 COMPLEX SUBUNIT B"/>
    <property type="match status" value="1"/>
</dbReference>
<feature type="compositionally biased region" description="Basic residues" evidence="1">
    <location>
        <begin position="344"/>
        <end position="356"/>
    </location>
</feature>
<proteinExistence type="predicted"/>
<feature type="compositionally biased region" description="Acidic residues" evidence="1">
    <location>
        <begin position="510"/>
        <end position="547"/>
    </location>
</feature>
<feature type="compositionally biased region" description="Low complexity" evidence="1">
    <location>
        <begin position="172"/>
        <end position="194"/>
    </location>
</feature>
<dbReference type="GO" id="GO:0006338">
    <property type="term" value="P:chromatin remodeling"/>
    <property type="evidence" value="ECO:0007669"/>
    <property type="project" value="InterPro"/>
</dbReference>
<feature type="domain" description="INO80 complex subunit B-like conserved region" evidence="2">
    <location>
        <begin position="313"/>
        <end position="411"/>
    </location>
</feature>
<feature type="compositionally biased region" description="Basic and acidic residues" evidence="1">
    <location>
        <begin position="309"/>
        <end position="340"/>
    </location>
</feature>
<gene>
    <name evidence="4" type="ORF">UBRO2_05824</name>
    <name evidence="3" type="ORF">UBRO_06078</name>
</gene>
<reference evidence="4" key="3">
    <citation type="submission" date="2018-08" db="EMBL/GenBank/DDBJ databases">
        <authorList>
            <person name="Guldener U."/>
        </authorList>
    </citation>
    <scope>NUCLEOTIDE SEQUENCE</scope>
    <source>
        <strain evidence="4">UB2</strain>
    </source>
</reference>
<evidence type="ECO:0000259" key="2">
    <source>
        <dbReference type="SMART" id="SM01406"/>
    </source>
</evidence>
<reference evidence="5" key="1">
    <citation type="submission" date="2016-04" db="EMBL/GenBank/DDBJ databases">
        <authorList>
            <person name="Guldener U."/>
            <person name="Guldener U."/>
        </authorList>
    </citation>
    <scope>NUCLEOTIDE SEQUENCE [LARGE SCALE GENOMIC DNA]</scope>
    <source>
        <strain evidence="5">UB2112</strain>
    </source>
</reference>
<dbReference type="GO" id="GO:0031011">
    <property type="term" value="C:Ino80 complex"/>
    <property type="evidence" value="ECO:0007669"/>
    <property type="project" value="InterPro"/>
</dbReference>
<dbReference type="Pfam" id="PF04795">
    <property type="entry name" value="PAPA-1"/>
    <property type="match status" value="1"/>
</dbReference>
<protein>
    <recommendedName>
        <fullName evidence="2">INO80 complex subunit B-like conserved region domain-containing protein</fullName>
    </recommendedName>
</protein>
<feature type="compositionally biased region" description="Basic and acidic residues" evidence="1">
    <location>
        <begin position="285"/>
        <end position="297"/>
    </location>
</feature>
<sequence length="547" mass="59868">MAPDYDALSDGSDLTGQDSASFHHSDQEDEEAMPSAPHTPSKKRRRLVRAVQDEDDEEDDDEVADQLDEDDEDDEDVVVDEDADELEEDDDDYDAPSSSRKAGGSAAGRRTTTRAAATPKRSARASTRTAAASAASAAAAAATPPTTSAKKSLRVKLTRTPNSAATAVAKEGSSSPAPAAAGRGRPSRAAAAGAPNPPGRKPKDATKVKWKPRAKGKHSDSEDDEIDALRTPSEDDHVDPYNLDPSRADTVDPDAASDSAGSDSEPDEATAAEMQAIIGKTARQLAREGGVESEHMELPMFDPNRKKKLTENEIALRRSETARKRKNQVEKKLEDDKVETINRLLKKQVGRSRNKLPRAGSAEDSDEEAEQAKKRGREELSRKALKEMPAPFYRSIDRADGTKVLAVPTGPPLVEEVWGSNYVKVNQALIQELDTPVKTEGLSEKAKFLEERARKRLKQQGEVWKEEHDLEQLWGQEGLYEYKLRTALGQSRKDWIGSRRPPTPEKEQEAEAEEQEEDAEEEKDANDAADDAEENKEEEGGDDAEAE</sequence>
<dbReference type="PANTHER" id="PTHR21561">
    <property type="entry name" value="INO80 COMPLEX SUBUNIT B"/>
    <property type="match status" value="1"/>
</dbReference>
<dbReference type="InterPro" id="IPR029523">
    <property type="entry name" value="INO80B/Ies2"/>
</dbReference>
<feature type="region of interest" description="Disordered" evidence="1">
    <location>
        <begin position="1"/>
        <end position="273"/>
    </location>
</feature>
<feature type="compositionally biased region" description="Low complexity" evidence="1">
    <location>
        <begin position="253"/>
        <end position="263"/>
    </location>
</feature>
<evidence type="ECO:0000313" key="6">
    <source>
        <dbReference type="Proteomes" id="UP000658997"/>
    </source>
</evidence>
<evidence type="ECO:0000313" key="4">
    <source>
        <dbReference type="EMBL" id="SYW86072.1"/>
    </source>
</evidence>
<dbReference type="Proteomes" id="UP000658997">
    <property type="component" value="Unassembled WGS sequence"/>
</dbReference>
<reference evidence="3" key="2">
    <citation type="submission" date="2016-04" db="EMBL/GenBank/DDBJ databases">
        <authorList>
            <person name="Evans L.H."/>
            <person name="Alamgir A."/>
            <person name="Owens N."/>
            <person name="Weber N.D."/>
            <person name="Virtaneva K."/>
            <person name="Barbian K."/>
            <person name="Babar A."/>
            <person name="Rosenke K."/>
        </authorList>
    </citation>
    <scope>NUCLEOTIDE SEQUENCE</scope>
    <source>
        <strain evidence="3">UB2112</strain>
    </source>
</reference>
<keyword evidence="6" id="KW-1185">Reference proteome</keyword>
<dbReference type="AlphaFoldDB" id="A0A1K0GA45"/>